<keyword evidence="3 4" id="KW-0998">Cell outer membrane</keyword>
<dbReference type="InterPro" id="IPR042268">
    <property type="entry name" value="BamC_C"/>
</dbReference>
<keyword evidence="4" id="KW-0564">Palmitate</keyword>
<dbReference type="GO" id="GO:0043165">
    <property type="term" value="P:Gram-negative-bacterium-type cell outer membrane assembly"/>
    <property type="evidence" value="ECO:0007669"/>
    <property type="project" value="UniProtKB-UniRule"/>
</dbReference>
<feature type="signal peptide" evidence="5">
    <location>
        <begin position="1"/>
        <end position="24"/>
    </location>
</feature>
<dbReference type="eggNOG" id="COG3317">
    <property type="taxonomic scope" value="Bacteria"/>
</dbReference>
<dbReference type="EMBL" id="BATM01000001">
    <property type="protein sequence ID" value="GAD78299.1"/>
    <property type="molecule type" value="Genomic_DNA"/>
</dbReference>
<dbReference type="InterPro" id="IPR014524">
    <property type="entry name" value="BamC"/>
</dbReference>
<comment type="subcellular location">
    <subcellularLocation>
        <location evidence="4">Cell outer membrane</location>
        <topology evidence="4">Lipid-anchor</topology>
    </subcellularLocation>
</comment>
<evidence type="ECO:0000313" key="7">
    <source>
        <dbReference type="Proteomes" id="UP000016562"/>
    </source>
</evidence>
<keyword evidence="1 4" id="KW-0732">Signal</keyword>
<evidence type="ECO:0000256" key="5">
    <source>
        <dbReference type="SAM" id="SignalP"/>
    </source>
</evidence>
<dbReference type="InterPro" id="IPR010653">
    <property type="entry name" value="NlpB/DapX"/>
</dbReference>
<protein>
    <recommendedName>
        <fullName evidence="4">Outer membrane protein assembly factor BamC</fullName>
    </recommendedName>
</protein>
<dbReference type="HAMAP" id="MF_00924">
    <property type="entry name" value="OM_assembly_BamC"/>
    <property type="match status" value="1"/>
</dbReference>
<sequence length="350" mass="39879">MKFVNQLVLSTLAVAILSGCAGSAAERRQAKDDFKYLEAEPRPDIVSSPEQKLEFYPDFNIPSGDYVGGIGKQVDIRPPQQVLELIPGARTEQVDGVVTLWLLTKEERDKVWQTAQDMMDARDIKRLTSTDDRIETDWIVWEEEDEEETLSSRYLIERFEENSRFGFRISLIAWKEGGEEQEVSLTNKERYNTFMTNLVMSRYDQVVRDEAAKKALELVKVIPLSMGQDRSGLPIIVARASYDVFWQRIPELLPTLGFTIDGRNQSQGTIETSFSQPNDDFWQSIDMKPLSYDSQTYTFLLGDLGNRTSINITNEAGKPVSEDMLKEMIPVLVKMMEQTSTAKDGEADEE</sequence>
<dbReference type="AlphaFoldDB" id="U3CAD1"/>
<organism evidence="6 7">
    <name type="scientific">Vibrio ezurae NBRC 102218</name>
    <dbReference type="NCBI Taxonomy" id="1219080"/>
    <lineage>
        <taxon>Bacteria</taxon>
        <taxon>Pseudomonadati</taxon>
        <taxon>Pseudomonadota</taxon>
        <taxon>Gammaproteobacteria</taxon>
        <taxon>Vibrionales</taxon>
        <taxon>Vibrionaceae</taxon>
        <taxon>Vibrio</taxon>
    </lineage>
</organism>
<dbReference type="Gene3D" id="3.30.310.170">
    <property type="entry name" value="Outer membrane protein assembly factor BamC"/>
    <property type="match status" value="1"/>
</dbReference>
<comment type="subunit">
    <text evidence="4">Part of the Bam complex.</text>
</comment>
<evidence type="ECO:0000256" key="3">
    <source>
        <dbReference type="ARBA" id="ARBA00023237"/>
    </source>
</evidence>
<comment type="function">
    <text evidence="4">Part of the outer membrane protein assembly complex, which is involved in assembly and insertion of beta-barrel proteins into the outer membrane.</text>
</comment>
<dbReference type="STRING" id="1219080.VEZ01S_01_00780"/>
<comment type="similarity">
    <text evidence="4">Belongs to the BamC family.</text>
</comment>
<evidence type="ECO:0000256" key="4">
    <source>
        <dbReference type="HAMAP-Rule" id="MF_00924"/>
    </source>
</evidence>
<dbReference type="PROSITE" id="PS51257">
    <property type="entry name" value="PROKAR_LIPOPROTEIN"/>
    <property type="match status" value="1"/>
</dbReference>
<keyword evidence="7" id="KW-1185">Reference proteome</keyword>
<reference evidence="6 7" key="1">
    <citation type="submission" date="2013-09" db="EMBL/GenBank/DDBJ databases">
        <title>Whole genome shotgun sequence of Vibrio ezurae NBRC 102218.</title>
        <authorList>
            <person name="Yoshida I."/>
            <person name="Hosoyama A."/>
            <person name="Numata M."/>
            <person name="Hashimoto M."/>
            <person name="Hosoyama Y."/>
            <person name="Tsuchikane K."/>
            <person name="Noguchi M."/>
            <person name="Hirakata S."/>
            <person name="Ichikawa N."/>
            <person name="Ohji S."/>
            <person name="Yamazoe A."/>
            <person name="Fujita N."/>
        </authorList>
    </citation>
    <scope>NUCLEOTIDE SEQUENCE [LARGE SCALE GENOMIC DNA]</scope>
    <source>
        <strain evidence="6 7">NBRC 102218</strain>
    </source>
</reference>
<dbReference type="Proteomes" id="UP000016562">
    <property type="component" value="Unassembled WGS sequence"/>
</dbReference>
<dbReference type="GO" id="GO:0009279">
    <property type="term" value="C:cell outer membrane"/>
    <property type="evidence" value="ECO:0007669"/>
    <property type="project" value="UniProtKB-SubCell"/>
</dbReference>
<evidence type="ECO:0000256" key="1">
    <source>
        <dbReference type="ARBA" id="ARBA00022729"/>
    </source>
</evidence>
<keyword evidence="2 4" id="KW-0472">Membrane</keyword>
<evidence type="ECO:0000256" key="2">
    <source>
        <dbReference type="ARBA" id="ARBA00023136"/>
    </source>
</evidence>
<dbReference type="OrthoDB" id="5686855at2"/>
<proteinExistence type="inferred from homology"/>
<dbReference type="Pfam" id="PF06804">
    <property type="entry name" value="Lipoprotein_18"/>
    <property type="match status" value="1"/>
</dbReference>
<dbReference type="Gene3D" id="3.30.530.50">
    <property type="match status" value="1"/>
</dbReference>
<evidence type="ECO:0000313" key="6">
    <source>
        <dbReference type="EMBL" id="GAD78299.1"/>
    </source>
</evidence>
<dbReference type="GO" id="GO:0051205">
    <property type="term" value="P:protein insertion into membrane"/>
    <property type="evidence" value="ECO:0007669"/>
    <property type="project" value="UniProtKB-UniRule"/>
</dbReference>
<feature type="chain" id="PRO_5018797467" description="Outer membrane protein assembly factor BamC" evidence="5">
    <location>
        <begin position="25"/>
        <end position="350"/>
    </location>
</feature>
<gene>
    <name evidence="4 6" type="primary">bamC</name>
    <name evidence="6" type="ORF">VEZ01S_01_00780</name>
</gene>
<dbReference type="RefSeq" id="WP_021712023.1">
    <property type="nucleotide sequence ID" value="NZ_BATM01000001.1"/>
</dbReference>
<accession>U3CAD1</accession>
<keyword evidence="4" id="KW-0449">Lipoprotein</keyword>
<dbReference type="PIRSF" id="PIRSF026343">
    <property type="entry name" value="NlpB"/>
    <property type="match status" value="1"/>
</dbReference>
<comment type="caution">
    <text evidence="6">The sequence shown here is derived from an EMBL/GenBank/DDBJ whole genome shotgun (WGS) entry which is preliminary data.</text>
</comment>
<name>U3CAD1_9VIBR</name>